<evidence type="ECO:0000313" key="1">
    <source>
        <dbReference type="EMBL" id="GAP03584.1"/>
    </source>
</evidence>
<dbReference type="STRING" id="709323.GCA_001047135_00129"/>
<proteinExistence type="predicted"/>
<dbReference type="Gene3D" id="1.10.220.80">
    <property type="entry name" value="BH2638-like"/>
    <property type="match status" value="1"/>
</dbReference>
<dbReference type="InterPro" id="IPR023324">
    <property type="entry name" value="BH2638-like_sf"/>
</dbReference>
<dbReference type="SUPFAM" id="SSF158504">
    <property type="entry name" value="BH2638-like"/>
    <property type="match status" value="1"/>
</dbReference>
<organism evidence="1">
    <name type="scientific">Fructobacillus tropaeoli</name>
    <dbReference type="NCBI Taxonomy" id="709323"/>
    <lineage>
        <taxon>Bacteria</taxon>
        <taxon>Bacillati</taxon>
        <taxon>Bacillota</taxon>
        <taxon>Bacilli</taxon>
        <taxon>Lactobacillales</taxon>
        <taxon>Lactobacillaceae</taxon>
        <taxon>Fructobacillus</taxon>
    </lineage>
</organism>
<dbReference type="EMBL" id="DF968078">
    <property type="protein sequence ID" value="GAP03584.1"/>
    <property type="molecule type" value="Genomic_DNA"/>
</dbReference>
<sequence>MFIVHLKGFSMAEQYQLPIDGNWNQDDIIAVSNLIDAVLQVYEGGCDREYLLTTYRRFLTVIPSKSEQKAFDRDFEQQTGRSIYQTMKLTDKPVKRVLVND</sequence>
<protein>
    <submittedName>
        <fullName evidence="1">Uncharacterized protein</fullName>
    </submittedName>
</protein>
<dbReference type="InterPro" id="IPR007920">
    <property type="entry name" value="UPF0223"/>
</dbReference>
<accession>A0A3F3GY76</accession>
<dbReference type="Pfam" id="PF05256">
    <property type="entry name" value="UPF0223"/>
    <property type="match status" value="1"/>
</dbReference>
<dbReference type="Proteomes" id="UP000064514">
    <property type="component" value="Unassembled WGS sequence"/>
</dbReference>
<dbReference type="AlphaFoldDB" id="A0A3F3GY76"/>
<reference evidence="1" key="1">
    <citation type="journal article" date="2015" name="BMC Genomics">
        <title>Comparative genomics of Fructobacillus spp. and Leuconostoc spp. reveals niche-specific evolution of Fructobacillus spp.</title>
        <authorList>
            <person name="Endo A."/>
            <person name="Tanizawa Y."/>
            <person name="Tanaka N."/>
            <person name="Maeno S."/>
            <person name="Kumar H."/>
            <person name="Shiwa Y."/>
            <person name="Okada S."/>
            <person name="Yoshikawa H."/>
            <person name="Dicks L."/>
            <person name="Nakagawa J."/>
            <person name="Arita M."/>
        </authorList>
    </citation>
    <scope>NUCLEOTIDE SEQUENCE [LARGE SCALE GENOMIC DNA]</scope>
    <source>
        <strain evidence="1">F214-1</strain>
    </source>
</reference>
<gene>
    <name evidence="1" type="ORF">FTRO_0011280</name>
</gene>
<name>A0A3F3GY76_9LACO</name>